<dbReference type="InterPro" id="IPR005829">
    <property type="entry name" value="Sugar_transporter_CS"/>
</dbReference>
<proteinExistence type="inferred from homology"/>
<feature type="transmembrane region" description="Helical" evidence="8">
    <location>
        <begin position="101"/>
        <end position="122"/>
    </location>
</feature>
<dbReference type="PANTHER" id="PTHR23504:SF15">
    <property type="entry name" value="MAJOR FACILITATOR SUPERFAMILY (MFS) PROFILE DOMAIN-CONTAINING PROTEIN"/>
    <property type="match status" value="1"/>
</dbReference>
<dbReference type="InterPro" id="IPR011701">
    <property type="entry name" value="MFS"/>
</dbReference>
<dbReference type="GO" id="GO:0016020">
    <property type="term" value="C:membrane"/>
    <property type="evidence" value="ECO:0007669"/>
    <property type="project" value="UniProtKB-SubCell"/>
</dbReference>
<feature type="transmembrane region" description="Helical" evidence="8">
    <location>
        <begin position="306"/>
        <end position="328"/>
    </location>
</feature>
<keyword evidence="4" id="KW-0813">Transport</keyword>
<evidence type="ECO:0000256" key="1">
    <source>
        <dbReference type="ARBA" id="ARBA00003279"/>
    </source>
</evidence>
<accession>E4RVS1</accession>
<dbReference type="AlphaFoldDB" id="E4RVS1"/>
<dbReference type="Gene3D" id="1.20.1250.20">
    <property type="entry name" value="MFS general substrate transporter like domains"/>
    <property type="match status" value="1"/>
</dbReference>
<dbReference type="CDD" id="cd17388">
    <property type="entry name" value="MFS_TetA"/>
    <property type="match status" value="1"/>
</dbReference>
<feature type="transmembrane region" description="Helical" evidence="8">
    <location>
        <begin position="76"/>
        <end position="95"/>
    </location>
</feature>
<reference evidence="10 11" key="2">
    <citation type="journal article" date="2011" name="Stand. Genomic Sci.">
        <title>Complete genome sequence of Leadbetterella byssophila type strain (4M15).</title>
        <authorList>
            <person name="Abt B."/>
            <person name="Teshima H."/>
            <person name="Lucas S."/>
            <person name="Lapidus A."/>
            <person name="Del Rio T.G."/>
            <person name="Nolan M."/>
            <person name="Tice H."/>
            <person name="Cheng J.F."/>
            <person name="Pitluck S."/>
            <person name="Liolios K."/>
            <person name="Pagani I."/>
            <person name="Ivanova N."/>
            <person name="Mavromatis K."/>
            <person name="Pati A."/>
            <person name="Tapia R."/>
            <person name="Han C."/>
            <person name="Goodwin L."/>
            <person name="Chen A."/>
            <person name="Palaniappan K."/>
            <person name="Land M."/>
            <person name="Hauser L."/>
            <person name="Chang Y.J."/>
            <person name="Jeffries C.D."/>
            <person name="Rohde M."/>
            <person name="Goker M."/>
            <person name="Tindall B.J."/>
            <person name="Detter J.C."/>
            <person name="Woyke T."/>
            <person name="Bristow J."/>
            <person name="Eisen J.A."/>
            <person name="Markowitz V."/>
            <person name="Hugenholtz P."/>
            <person name="Klenk H.P."/>
            <person name="Kyrpides N.C."/>
        </authorList>
    </citation>
    <scope>NUCLEOTIDE SEQUENCE [LARGE SCALE GENOMIC DNA]</scope>
    <source>
        <strain evidence="11">DSM 17132 / JCM 16389 / KACC 11308 / NBRC 106382 / 4M15</strain>
    </source>
</reference>
<organism evidence="10 11">
    <name type="scientific">Leadbetterella byssophila (strain DSM 17132 / JCM 16389 / KACC 11308 / NBRC 106382 / 4M15)</name>
    <dbReference type="NCBI Taxonomy" id="649349"/>
    <lineage>
        <taxon>Bacteria</taxon>
        <taxon>Pseudomonadati</taxon>
        <taxon>Bacteroidota</taxon>
        <taxon>Cytophagia</taxon>
        <taxon>Cytophagales</taxon>
        <taxon>Leadbetterellaceae</taxon>
        <taxon>Leadbetterella</taxon>
    </lineage>
</organism>
<sequence length="405" mass="43464">MKKAGLAFILVTVLIDVIGIGLIIPIMPALYQELTGGTISESSTYSAYLVFAYSLMQFIFSPIIGGLSDQYGRRPILLLSLFGFGLNYLFMALAPSLVWLFVGRIISGITGASFATANAYIADISSPEKRAQNFGLVGAMFGIGFIIGPALGGLLGELGTRVPFYVAGALSLANWLYGYFFLPESLVEEKRRKFDFSRSNPLGSVMNLKKNKFVFALVTALFLVYVSGFAVQGTWAFYTIEKFHWSEAQIGISLAVLGLLGAIVQGGLIRYAIPKFGAEKALFLGLACNMIGQLGFGLVADGWMLYAAMAIHAISGLANPAFQGIITAKVAPNEQGELQGGLTSLMSIAAIVGQPLMLGLFRMFTKEDAPVYFPGMPFLVGAVLSAASIILTLRIISRKNFANEN</sequence>
<feature type="transmembrane region" description="Helical" evidence="8">
    <location>
        <begin position="213"/>
        <end position="238"/>
    </location>
</feature>
<feature type="transmembrane region" description="Helical" evidence="8">
    <location>
        <begin position="162"/>
        <end position="182"/>
    </location>
</feature>
<feature type="domain" description="Major facilitator superfamily (MFS) profile" evidence="9">
    <location>
        <begin position="5"/>
        <end position="400"/>
    </location>
</feature>
<dbReference type="KEGG" id="lby:Lbys_2292"/>
<evidence type="ECO:0000256" key="5">
    <source>
        <dbReference type="ARBA" id="ARBA00022692"/>
    </source>
</evidence>
<feature type="transmembrane region" description="Helical" evidence="8">
    <location>
        <begin position="340"/>
        <end position="364"/>
    </location>
</feature>
<dbReference type="Pfam" id="PF07690">
    <property type="entry name" value="MFS_1"/>
    <property type="match status" value="1"/>
</dbReference>
<feature type="transmembrane region" description="Helical" evidence="8">
    <location>
        <begin position="376"/>
        <end position="396"/>
    </location>
</feature>
<feature type="transmembrane region" description="Helical" evidence="8">
    <location>
        <begin position="281"/>
        <end position="300"/>
    </location>
</feature>
<dbReference type="InterPro" id="IPR001958">
    <property type="entry name" value="Tet-R_TetA/multi-R_MdtG-like"/>
</dbReference>
<evidence type="ECO:0000256" key="2">
    <source>
        <dbReference type="ARBA" id="ARBA00004141"/>
    </source>
</evidence>
<dbReference type="PROSITE" id="PS50850">
    <property type="entry name" value="MFS"/>
    <property type="match status" value="1"/>
</dbReference>
<keyword evidence="11" id="KW-1185">Reference proteome</keyword>
<feature type="transmembrane region" description="Helical" evidence="8">
    <location>
        <begin position="134"/>
        <end position="156"/>
    </location>
</feature>
<feature type="transmembrane region" description="Helical" evidence="8">
    <location>
        <begin position="47"/>
        <end position="64"/>
    </location>
</feature>
<dbReference type="RefSeq" id="WP_013409010.1">
    <property type="nucleotide sequence ID" value="NC_014655.1"/>
</dbReference>
<reference key="1">
    <citation type="submission" date="2010-11" db="EMBL/GenBank/DDBJ databases">
        <title>The complete genome of Leadbetterella byssophila DSM 17132.</title>
        <authorList>
            <consortium name="US DOE Joint Genome Institute (JGI-PGF)"/>
            <person name="Lucas S."/>
            <person name="Copeland A."/>
            <person name="Lapidus A."/>
            <person name="Glavina del Rio T."/>
            <person name="Dalin E."/>
            <person name="Tice H."/>
            <person name="Bruce D."/>
            <person name="Goodwin L."/>
            <person name="Pitluck S."/>
            <person name="Kyrpides N."/>
            <person name="Mavromatis K."/>
            <person name="Ivanova N."/>
            <person name="Teshima H."/>
            <person name="Brettin T."/>
            <person name="Detter J.C."/>
            <person name="Han C."/>
            <person name="Tapia R."/>
            <person name="Land M."/>
            <person name="Hauser L."/>
            <person name="Markowitz V."/>
            <person name="Cheng J.-F."/>
            <person name="Hugenholtz P."/>
            <person name="Woyke T."/>
            <person name="Wu D."/>
            <person name="Tindall B."/>
            <person name="Pomrenke H.G."/>
            <person name="Brambilla E."/>
            <person name="Klenk H.-P."/>
            <person name="Eisen J.A."/>
        </authorList>
    </citation>
    <scope>NUCLEOTIDE SEQUENCE [LARGE SCALE GENOMIC DNA]</scope>
    <source>
        <strain>DSM 17132</strain>
    </source>
</reference>
<dbReference type="PANTHER" id="PTHR23504">
    <property type="entry name" value="MAJOR FACILITATOR SUPERFAMILY DOMAIN-CONTAINING PROTEIN 10"/>
    <property type="match status" value="1"/>
</dbReference>
<evidence type="ECO:0000256" key="3">
    <source>
        <dbReference type="ARBA" id="ARBA00007520"/>
    </source>
</evidence>
<dbReference type="STRING" id="649349.Lbys_2292"/>
<evidence type="ECO:0000313" key="10">
    <source>
        <dbReference type="EMBL" id="ADQ17969.1"/>
    </source>
</evidence>
<dbReference type="PROSITE" id="PS00216">
    <property type="entry name" value="SUGAR_TRANSPORT_1"/>
    <property type="match status" value="1"/>
</dbReference>
<comment type="function">
    <text evidence="1">Resistance to tetracycline by an active tetracycline efflux. This is an energy-dependent process that decreases the accumulation of the antibiotic in whole cells. This protein functions as a metal-tetracycline/H(+) antiporter.</text>
</comment>
<feature type="transmembrane region" description="Helical" evidence="8">
    <location>
        <begin position="7"/>
        <end position="27"/>
    </location>
</feature>
<dbReference type="GO" id="GO:0022857">
    <property type="term" value="F:transmembrane transporter activity"/>
    <property type="evidence" value="ECO:0007669"/>
    <property type="project" value="InterPro"/>
</dbReference>
<keyword evidence="7 8" id="KW-0472">Membrane</keyword>
<dbReference type="InterPro" id="IPR036259">
    <property type="entry name" value="MFS_trans_sf"/>
</dbReference>
<evidence type="ECO:0000256" key="8">
    <source>
        <dbReference type="SAM" id="Phobius"/>
    </source>
</evidence>
<evidence type="ECO:0000313" key="11">
    <source>
        <dbReference type="Proteomes" id="UP000007435"/>
    </source>
</evidence>
<dbReference type="PRINTS" id="PR01035">
    <property type="entry name" value="TCRTETA"/>
</dbReference>
<feature type="transmembrane region" description="Helical" evidence="8">
    <location>
        <begin position="250"/>
        <end position="269"/>
    </location>
</feature>
<dbReference type="SUPFAM" id="SSF103473">
    <property type="entry name" value="MFS general substrate transporter"/>
    <property type="match status" value="1"/>
</dbReference>
<dbReference type="Proteomes" id="UP000007435">
    <property type="component" value="Chromosome"/>
</dbReference>
<gene>
    <name evidence="10" type="ordered locus">Lbys_2292</name>
</gene>
<evidence type="ECO:0000256" key="6">
    <source>
        <dbReference type="ARBA" id="ARBA00022989"/>
    </source>
</evidence>
<keyword evidence="6 8" id="KW-1133">Transmembrane helix</keyword>
<dbReference type="OrthoDB" id="9793283at2"/>
<name>E4RVS1_LEAB4</name>
<dbReference type="InterPro" id="IPR020846">
    <property type="entry name" value="MFS_dom"/>
</dbReference>
<keyword evidence="5 8" id="KW-0812">Transmembrane</keyword>
<evidence type="ECO:0000256" key="4">
    <source>
        <dbReference type="ARBA" id="ARBA00022448"/>
    </source>
</evidence>
<evidence type="ECO:0000256" key="7">
    <source>
        <dbReference type="ARBA" id="ARBA00023136"/>
    </source>
</evidence>
<comment type="similarity">
    <text evidence="3">Belongs to the major facilitator superfamily. TCR/Tet family.</text>
</comment>
<comment type="subcellular location">
    <subcellularLocation>
        <location evidence="2">Membrane</location>
        <topology evidence="2">Multi-pass membrane protein</topology>
    </subcellularLocation>
</comment>
<evidence type="ECO:0000259" key="9">
    <source>
        <dbReference type="PROSITE" id="PS50850"/>
    </source>
</evidence>
<dbReference type="eggNOG" id="COG2814">
    <property type="taxonomic scope" value="Bacteria"/>
</dbReference>
<dbReference type="HOGENOM" id="CLU_001265_10_11_10"/>
<dbReference type="EMBL" id="CP002305">
    <property type="protein sequence ID" value="ADQ17969.1"/>
    <property type="molecule type" value="Genomic_DNA"/>
</dbReference>
<protein>
    <submittedName>
        <fullName evidence="10">Major facilitator superfamily MFS_1</fullName>
    </submittedName>
</protein>